<feature type="compositionally biased region" description="Low complexity" evidence="9">
    <location>
        <begin position="1211"/>
        <end position="1229"/>
    </location>
</feature>
<dbReference type="SMART" id="SM00249">
    <property type="entry name" value="PHD"/>
    <property type="match status" value="2"/>
</dbReference>
<dbReference type="InterPro" id="IPR019542">
    <property type="entry name" value="Enhancer_polycomb-like_N"/>
</dbReference>
<dbReference type="InterPro" id="IPR011011">
    <property type="entry name" value="Znf_FYVE_PHD"/>
</dbReference>
<dbReference type="PROSITE" id="PS01359">
    <property type="entry name" value="ZF_PHD_1"/>
    <property type="match status" value="1"/>
</dbReference>
<evidence type="ECO:0000256" key="6">
    <source>
        <dbReference type="ARBA" id="ARBA00055261"/>
    </source>
</evidence>
<feature type="region of interest" description="Disordered" evidence="9">
    <location>
        <begin position="1"/>
        <end position="50"/>
    </location>
</feature>
<keyword evidence="3 8" id="KW-0863">Zinc-finger</keyword>
<feature type="compositionally biased region" description="Polar residues" evidence="9">
    <location>
        <begin position="676"/>
        <end position="705"/>
    </location>
</feature>
<dbReference type="PANTHER" id="PTHR13793:SF160">
    <property type="entry name" value="PHD FINGER PROTEIN RHINOCEROS"/>
    <property type="match status" value="1"/>
</dbReference>
<evidence type="ECO:0000313" key="12">
    <source>
        <dbReference type="EMBL" id="KAG8191979.1"/>
    </source>
</evidence>
<sequence length="1415" mass="159356">MASTAKRRSKGSKASDGKRKRKHSGSDEDGPAFLSSKYAEPPTSKIYNSRFNHTQPAELFRKDLISAMKMPDNEPLSSDDYWLIEDSWRPEWERGVQVPVFPEALPKPDARILRKRSKEAHFKLPKKLIRFTRDSFFNPEVHVMSYTNTLAERTCRYDMDDIDLQWLTSVNQDREDFGLQPLEETFVEQVIEELEVQAYVNFQEAIKSEEGLGVEYDEDAICDVCRSPDSLESNEMVFCDSCNICVHQICYGITKIPEGSWICRTCALGIRPPCVLCPNRGGAMKTIRTGQKWAHVGCAVWIPEVSFLNFIKMEPIIKISQVPASRWSAVCTLCNEKKGACITCSEKGCKATFHVTCAFNQGLQMRAHVKNSCGDDDEFMAFCQKHSRKKFSKFSDLDEDNSVLASKDSLTSEERANLRQQKIQEKEAEFYKYVNIDEVSEMFQCDKTEIETVFNFWKLKRKSNWNRQLLTPKIDTESNCTEENSPISFLKKMVHHRQDLERARNLCYMVIKREKQVKRWTDVKEKIFLKQLEILKKEGKSISGDKKQAVLSANFGDIAYDKKYSGVNGPSPNMVSVITNLVGEDIKSPINGLTKNNAHKKSDRTKPERMPNPYAKHYLNGLVKRSQRWFPVEDKQNKTKHSDGGSSRRSKSNQRSSSSNHVNHNVDTSESKEVSDSSQTSDIKVFNNSSTEAKAEGSSSCTVDSEPSETKESVSASLADEVSKDSSSCNVYDVSVQEVYDVTVSDVYNMEDVSMSSVYPFLNLEREPDSFVDNSSDPVYAMEEVKMEVNSDSENSGCNSPYALQSEPHLKFCDNINFNGRIKKKSKPRSKFNSYKNKIITSEVLDFDQGYVHGIKQEEGEDSKTEVQKIENSVKNHKSCNNESFKLHSNTCDKNSPVYKTSNKNSEVKLKIEDSSESYISTLKVSEKSIDLKNILDNSRLKISLNRNLALELKKNNLKLSQPVVVLKSEDIVNCVKSKNLASNAKANKLTKSTSKTLKKTSSFKPSANGFNCGRSSGTSKSEDKSELKFHPISSKNSPVRTQSPIPSKPTESVKFKSSPKHNSYSKSDVTSKASSKQKNLNNQAFGSATNKCPSSPTTKCQEKTKSDSLEAKESKERTVKPDSYESKDKPSERIVVPTLKGYKIPKKPKLDKLEQSSFEAKRGNSPQSPLPKITPTNTLSNYKPSPPPANNQNAYKTNQAPLNSQNSYKSNQVPQSNQNNYNNNQTSSGSMNSSYKSTNHTSNGQCSWRKLEPRSSENPKPSAWTEDPGTWTEDPGSWVENHGSWTEGPGAWTENSGAWAEDPGTWAVDPGSWSVEPGTWSNLNGDTCPMQEERIVVKLKKNVPDPKSQRWLEDSVPFDNNRGQGWMSDFPPGHIPPLMPPPLPPFPPPVTWGPMRSRGGFSPIRRNYRPGPYT</sequence>
<keyword evidence="13" id="KW-1185">Reference proteome</keyword>
<dbReference type="InterPro" id="IPR013083">
    <property type="entry name" value="Znf_RING/FYVE/PHD"/>
</dbReference>
<feature type="compositionally biased region" description="Polar residues" evidence="9">
    <location>
        <begin position="1034"/>
        <end position="1046"/>
    </location>
</feature>
<feature type="compositionally biased region" description="Basic and acidic residues" evidence="9">
    <location>
        <begin position="1021"/>
        <end position="1030"/>
    </location>
</feature>
<organism evidence="12 13">
    <name type="scientific">Oedothorax gibbosus</name>
    <dbReference type="NCBI Taxonomy" id="931172"/>
    <lineage>
        <taxon>Eukaryota</taxon>
        <taxon>Metazoa</taxon>
        <taxon>Ecdysozoa</taxon>
        <taxon>Arthropoda</taxon>
        <taxon>Chelicerata</taxon>
        <taxon>Arachnida</taxon>
        <taxon>Araneae</taxon>
        <taxon>Araneomorphae</taxon>
        <taxon>Entelegynae</taxon>
        <taxon>Araneoidea</taxon>
        <taxon>Linyphiidae</taxon>
        <taxon>Erigoninae</taxon>
        <taxon>Oedothorax</taxon>
    </lineage>
</organism>
<feature type="compositionally biased region" description="Polar residues" evidence="9">
    <location>
        <begin position="1230"/>
        <end position="1247"/>
    </location>
</feature>
<evidence type="ECO:0000256" key="2">
    <source>
        <dbReference type="ARBA" id="ARBA00022737"/>
    </source>
</evidence>
<feature type="compositionally biased region" description="Basic and acidic residues" evidence="9">
    <location>
        <begin position="1101"/>
        <end position="1133"/>
    </location>
</feature>
<dbReference type="Gene3D" id="3.30.40.10">
    <property type="entry name" value="Zinc/RING finger domain, C3HC4 (zinc finger)"/>
    <property type="match status" value="2"/>
</dbReference>
<comment type="similarity">
    <text evidence="5">Belongs to the JADE family.</text>
</comment>
<dbReference type="EMBL" id="JAFNEN010000148">
    <property type="protein sequence ID" value="KAG8191979.1"/>
    <property type="molecule type" value="Genomic_DNA"/>
</dbReference>
<evidence type="ECO:0000313" key="13">
    <source>
        <dbReference type="Proteomes" id="UP000827092"/>
    </source>
</evidence>
<keyword evidence="4" id="KW-0862">Zinc</keyword>
<evidence type="ECO:0000256" key="3">
    <source>
        <dbReference type="ARBA" id="ARBA00022771"/>
    </source>
</evidence>
<reference evidence="12 13" key="1">
    <citation type="journal article" date="2022" name="Nat. Ecol. Evol.">
        <title>A masculinizing supergene underlies an exaggerated male reproductive morph in a spider.</title>
        <authorList>
            <person name="Hendrickx F."/>
            <person name="De Corte Z."/>
            <person name="Sonet G."/>
            <person name="Van Belleghem S.M."/>
            <person name="Kostlbacher S."/>
            <person name="Vangestel C."/>
        </authorList>
    </citation>
    <scope>NUCLEOTIDE SEQUENCE [LARGE SCALE GENOMIC DNA]</scope>
    <source>
        <strain evidence="12">W744_W776</strain>
    </source>
</reference>
<dbReference type="CDD" id="cd15573">
    <property type="entry name" value="PHD_JADE"/>
    <property type="match status" value="1"/>
</dbReference>
<evidence type="ECO:0000256" key="8">
    <source>
        <dbReference type="PROSITE-ProRule" id="PRU00146"/>
    </source>
</evidence>
<name>A0AAV6V7R7_9ARAC</name>
<dbReference type="InterPro" id="IPR019786">
    <property type="entry name" value="Zinc_finger_PHD-type_CS"/>
</dbReference>
<comment type="function">
    <text evidence="6">May function as a negative regulator of the EGFR/Ras/MAPK signaling pathway during eye development.</text>
</comment>
<feature type="compositionally biased region" description="Basic and acidic residues" evidence="9">
    <location>
        <begin position="631"/>
        <end position="643"/>
    </location>
</feature>
<comment type="caution">
    <text evidence="12">The sequence shown here is derived from an EMBL/GenBank/DDBJ whole genome shotgun (WGS) entry which is preliminary data.</text>
</comment>
<dbReference type="Proteomes" id="UP000827092">
    <property type="component" value="Unassembled WGS sequence"/>
</dbReference>
<feature type="compositionally biased region" description="Polar residues" evidence="9">
    <location>
        <begin position="1191"/>
        <end position="1210"/>
    </location>
</feature>
<dbReference type="Pfam" id="PF10513">
    <property type="entry name" value="EPL1"/>
    <property type="match status" value="1"/>
</dbReference>
<evidence type="ECO:0000256" key="1">
    <source>
        <dbReference type="ARBA" id="ARBA00022723"/>
    </source>
</evidence>
<feature type="compositionally biased region" description="Polar residues" evidence="9">
    <location>
        <begin position="1009"/>
        <end position="1020"/>
    </location>
</feature>
<feature type="domain" description="PHD-type" evidence="10">
    <location>
        <begin position="219"/>
        <end position="269"/>
    </location>
</feature>
<feature type="compositionally biased region" description="Basic residues" evidence="9">
    <location>
        <begin position="1"/>
        <end position="11"/>
    </location>
</feature>
<feature type="region of interest" description="Disordered" evidence="9">
    <location>
        <begin position="1009"/>
        <end position="1276"/>
    </location>
</feature>
<keyword evidence="2" id="KW-0677">Repeat</keyword>
<feature type="compositionally biased region" description="Basic and acidic residues" evidence="9">
    <location>
        <begin position="1149"/>
        <end position="1163"/>
    </location>
</feature>
<dbReference type="Pfam" id="PF13832">
    <property type="entry name" value="zf-HC5HC2H_2"/>
    <property type="match status" value="1"/>
</dbReference>
<dbReference type="PANTHER" id="PTHR13793">
    <property type="entry name" value="PHD FINGER PROTEINS"/>
    <property type="match status" value="1"/>
</dbReference>
<evidence type="ECO:0000259" key="11">
    <source>
        <dbReference type="PROSITE" id="PS51805"/>
    </source>
</evidence>
<gene>
    <name evidence="12" type="ORF">JTE90_002249</name>
</gene>
<dbReference type="InterPro" id="IPR034732">
    <property type="entry name" value="EPHD"/>
</dbReference>
<evidence type="ECO:0000256" key="5">
    <source>
        <dbReference type="ARBA" id="ARBA00038371"/>
    </source>
</evidence>
<keyword evidence="1" id="KW-0479">Metal-binding</keyword>
<dbReference type="SUPFAM" id="SSF57903">
    <property type="entry name" value="FYVE/PHD zinc finger"/>
    <property type="match status" value="1"/>
</dbReference>
<proteinExistence type="inferred from homology"/>
<feature type="compositionally biased region" description="Polar residues" evidence="9">
    <location>
        <begin position="1061"/>
        <end position="1100"/>
    </location>
</feature>
<accession>A0AAV6V7R7</accession>
<dbReference type="InterPro" id="IPR050701">
    <property type="entry name" value="Histone_Mod_Regulator"/>
</dbReference>
<dbReference type="PROSITE" id="PS50016">
    <property type="entry name" value="ZF_PHD_2"/>
    <property type="match status" value="1"/>
</dbReference>
<feature type="region of interest" description="Disordered" evidence="9">
    <location>
        <begin position="588"/>
        <end position="720"/>
    </location>
</feature>
<dbReference type="PROSITE" id="PS51805">
    <property type="entry name" value="EPHD"/>
    <property type="match status" value="1"/>
</dbReference>
<evidence type="ECO:0000256" key="9">
    <source>
        <dbReference type="SAM" id="MobiDB-lite"/>
    </source>
</evidence>
<dbReference type="InterPro" id="IPR001965">
    <property type="entry name" value="Znf_PHD"/>
</dbReference>
<dbReference type="GO" id="GO:0006357">
    <property type="term" value="P:regulation of transcription by RNA polymerase II"/>
    <property type="evidence" value="ECO:0007669"/>
    <property type="project" value="TreeGrafter"/>
</dbReference>
<feature type="compositionally biased region" description="Polar residues" evidence="9">
    <location>
        <begin position="1175"/>
        <end position="1184"/>
    </location>
</feature>
<protein>
    <recommendedName>
        <fullName evidence="7">PHD finger protein rhinoceros</fullName>
    </recommendedName>
</protein>
<evidence type="ECO:0000259" key="10">
    <source>
        <dbReference type="PROSITE" id="PS50016"/>
    </source>
</evidence>
<dbReference type="Pfam" id="PF13831">
    <property type="entry name" value="PHD_2"/>
    <property type="match status" value="1"/>
</dbReference>
<dbReference type="FunFam" id="3.30.40.10:FF:000004">
    <property type="entry name" value="Jade family PHD finger 2"/>
    <property type="match status" value="1"/>
</dbReference>
<dbReference type="GO" id="GO:0008270">
    <property type="term" value="F:zinc ion binding"/>
    <property type="evidence" value="ECO:0007669"/>
    <property type="project" value="UniProtKB-KW"/>
</dbReference>
<dbReference type="InterPro" id="IPR019787">
    <property type="entry name" value="Znf_PHD-finger"/>
</dbReference>
<dbReference type="FunFam" id="3.30.40.10:FF:000030">
    <property type="entry name" value="Protein Jade-1 isoform 1"/>
    <property type="match status" value="1"/>
</dbReference>
<evidence type="ECO:0000256" key="7">
    <source>
        <dbReference type="ARBA" id="ARBA00068706"/>
    </source>
</evidence>
<evidence type="ECO:0000256" key="4">
    <source>
        <dbReference type="ARBA" id="ARBA00022833"/>
    </source>
</evidence>
<feature type="domain" description="PHD-type" evidence="11">
    <location>
        <begin position="271"/>
        <end position="387"/>
    </location>
</feature>